<dbReference type="EMBL" id="BOVK01000013">
    <property type="protein sequence ID" value="GIQ68116.1"/>
    <property type="molecule type" value="Genomic_DNA"/>
</dbReference>
<evidence type="ECO:0000256" key="2">
    <source>
        <dbReference type="ARBA" id="ARBA00023015"/>
    </source>
</evidence>
<dbReference type="InterPro" id="IPR000792">
    <property type="entry name" value="Tscrpt_reg_LuxR_C"/>
</dbReference>
<dbReference type="Gene3D" id="3.40.50.2300">
    <property type="match status" value="1"/>
</dbReference>
<evidence type="ECO:0000256" key="4">
    <source>
        <dbReference type="ARBA" id="ARBA00023163"/>
    </source>
</evidence>
<dbReference type="PANTHER" id="PTHR43214">
    <property type="entry name" value="TWO-COMPONENT RESPONSE REGULATOR"/>
    <property type="match status" value="1"/>
</dbReference>
<evidence type="ECO:0000259" key="7">
    <source>
        <dbReference type="PROSITE" id="PS50110"/>
    </source>
</evidence>
<keyword evidence="1 5" id="KW-0597">Phosphoprotein</keyword>
<dbReference type="PROSITE" id="PS50110">
    <property type="entry name" value="RESPONSE_REGULATORY"/>
    <property type="match status" value="1"/>
</dbReference>
<feature type="modified residue" description="4-aspartylphosphate" evidence="5">
    <location>
        <position position="65"/>
    </location>
</feature>
<feature type="domain" description="HTH luxR-type" evidence="6">
    <location>
        <begin position="153"/>
        <end position="218"/>
    </location>
</feature>
<dbReference type="PANTHER" id="PTHR43214:SF43">
    <property type="entry name" value="TWO-COMPONENT RESPONSE REGULATOR"/>
    <property type="match status" value="1"/>
</dbReference>
<gene>
    <name evidence="8" type="ORF">XYCOK13_09400</name>
</gene>
<dbReference type="AlphaFoldDB" id="A0A8J4H205"/>
<feature type="domain" description="Response regulatory" evidence="7">
    <location>
        <begin position="14"/>
        <end position="130"/>
    </location>
</feature>
<dbReference type="InterPro" id="IPR011006">
    <property type="entry name" value="CheY-like_superfamily"/>
</dbReference>
<dbReference type="CDD" id="cd06170">
    <property type="entry name" value="LuxR_C_like"/>
    <property type="match status" value="1"/>
</dbReference>
<sequence>MTERSVTGTDMAIKVLLVDDHLVVLHGLRYFLQTQPDIEIVGQALNGKEALEKIDALQPDVILMDLNMPEMDGIEATRKIASRYPEIKVIILTSFSDRNSVLPALQAGAAGYQLKDVKPEILADTILGAVDGNRMLHPEVTDRLVQLVANRGTESDMSLLTPKEREVLELMTTGLSNKEIAGRLIISEKTVKTHITRIFGKLGVQDRTQAVLHAIKHGWFKGGAV</sequence>
<dbReference type="SMART" id="SM00448">
    <property type="entry name" value="REC"/>
    <property type="match status" value="1"/>
</dbReference>
<dbReference type="InterPro" id="IPR016032">
    <property type="entry name" value="Sig_transdc_resp-reg_C-effctor"/>
</dbReference>
<organism evidence="8 9">
    <name type="scientific">Xylanibacillus composti</name>
    <dbReference type="NCBI Taxonomy" id="1572762"/>
    <lineage>
        <taxon>Bacteria</taxon>
        <taxon>Bacillati</taxon>
        <taxon>Bacillota</taxon>
        <taxon>Bacilli</taxon>
        <taxon>Bacillales</taxon>
        <taxon>Paenibacillaceae</taxon>
        <taxon>Xylanibacillus</taxon>
    </lineage>
</organism>
<evidence type="ECO:0000313" key="9">
    <source>
        <dbReference type="Proteomes" id="UP000677918"/>
    </source>
</evidence>
<keyword evidence="4" id="KW-0804">Transcription</keyword>
<keyword evidence="3 8" id="KW-0238">DNA-binding</keyword>
<keyword evidence="9" id="KW-1185">Reference proteome</keyword>
<accession>A0A8J4H205</accession>
<dbReference type="PROSITE" id="PS00622">
    <property type="entry name" value="HTH_LUXR_1"/>
    <property type="match status" value="1"/>
</dbReference>
<evidence type="ECO:0000259" key="6">
    <source>
        <dbReference type="PROSITE" id="PS50043"/>
    </source>
</evidence>
<dbReference type="InterPro" id="IPR058245">
    <property type="entry name" value="NreC/VraR/RcsB-like_REC"/>
</dbReference>
<dbReference type="CDD" id="cd17535">
    <property type="entry name" value="REC_NarL-like"/>
    <property type="match status" value="1"/>
</dbReference>
<protein>
    <submittedName>
        <fullName evidence="8">DNA-binding response regulator</fullName>
    </submittedName>
</protein>
<reference evidence="8" key="1">
    <citation type="submission" date="2021-04" db="EMBL/GenBank/DDBJ databases">
        <title>Draft genome sequence of Xylanibacillus composti strain K13.</title>
        <authorList>
            <person name="Uke A."/>
            <person name="Chhe C."/>
            <person name="Baramee S."/>
            <person name="Kosugi A."/>
        </authorList>
    </citation>
    <scope>NUCLEOTIDE SEQUENCE</scope>
    <source>
        <strain evidence="8">K13</strain>
    </source>
</reference>
<evidence type="ECO:0000256" key="5">
    <source>
        <dbReference type="PROSITE-ProRule" id="PRU00169"/>
    </source>
</evidence>
<keyword evidence="2" id="KW-0805">Transcription regulation</keyword>
<evidence type="ECO:0000256" key="3">
    <source>
        <dbReference type="ARBA" id="ARBA00023125"/>
    </source>
</evidence>
<comment type="caution">
    <text evidence="8">The sequence shown here is derived from an EMBL/GenBank/DDBJ whole genome shotgun (WGS) entry which is preliminary data.</text>
</comment>
<dbReference type="Proteomes" id="UP000677918">
    <property type="component" value="Unassembled WGS sequence"/>
</dbReference>
<dbReference type="SUPFAM" id="SSF46894">
    <property type="entry name" value="C-terminal effector domain of the bipartite response regulators"/>
    <property type="match status" value="1"/>
</dbReference>
<dbReference type="GO" id="GO:0003677">
    <property type="term" value="F:DNA binding"/>
    <property type="evidence" value="ECO:0007669"/>
    <property type="project" value="UniProtKB-KW"/>
</dbReference>
<proteinExistence type="predicted"/>
<dbReference type="GO" id="GO:0006355">
    <property type="term" value="P:regulation of DNA-templated transcription"/>
    <property type="evidence" value="ECO:0007669"/>
    <property type="project" value="InterPro"/>
</dbReference>
<dbReference type="PRINTS" id="PR00038">
    <property type="entry name" value="HTHLUXR"/>
</dbReference>
<dbReference type="InterPro" id="IPR039420">
    <property type="entry name" value="WalR-like"/>
</dbReference>
<dbReference type="SMART" id="SM00421">
    <property type="entry name" value="HTH_LUXR"/>
    <property type="match status" value="1"/>
</dbReference>
<dbReference type="PROSITE" id="PS50043">
    <property type="entry name" value="HTH_LUXR_2"/>
    <property type="match status" value="1"/>
</dbReference>
<evidence type="ECO:0000256" key="1">
    <source>
        <dbReference type="ARBA" id="ARBA00022553"/>
    </source>
</evidence>
<name>A0A8J4H205_9BACL</name>
<evidence type="ECO:0000313" key="8">
    <source>
        <dbReference type="EMBL" id="GIQ68116.1"/>
    </source>
</evidence>
<dbReference type="InterPro" id="IPR001789">
    <property type="entry name" value="Sig_transdc_resp-reg_receiver"/>
</dbReference>
<dbReference type="Pfam" id="PF00196">
    <property type="entry name" value="GerE"/>
    <property type="match status" value="1"/>
</dbReference>
<dbReference type="SUPFAM" id="SSF52172">
    <property type="entry name" value="CheY-like"/>
    <property type="match status" value="1"/>
</dbReference>
<dbReference type="Pfam" id="PF00072">
    <property type="entry name" value="Response_reg"/>
    <property type="match status" value="1"/>
</dbReference>
<dbReference type="GO" id="GO:0000160">
    <property type="term" value="P:phosphorelay signal transduction system"/>
    <property type="evidence" value="ECO:0007669"/>
    <property type="project" value="InterPro"/>
</dbReference>